<reference evidence="1 2" key="1">
    <citation type="journal article" date="2019" name="Nat. Ecol. Evol.">
        <title>Megaphylogeny resolves global patterns of mushroom evolution.</title>
        <authorList>
            <person name="Varga T."/>
            <person name="Krizsan K."/>
            <person name="Foldi C."/>
            <person name="Dima B."/>
            <person name="Sanchez-Garcia M."/>
            <person name="Sanchez-Ramirez S."/>
            <person name="Szollosi G.J."/>
            <person name="Szarkandi J.G."/>
            <person name="Papp V."/>
            <person name="Albert L."/>
            <person name="Andreopoulos W."/>
            <person name="Angelini C."/>
            <person name="Antonin V."/>
            <person name="Barry K.W."/>
            <person name="Bougher N.L."/>
            <person name="Buchanan P."/>
            <person name="Buyck B."/>
            <person name="Bense V."/>
            <person name="Catcheside P."/>
            <person name="Chovatia M."/>
            <person name="Cooper J."/>
            <person name="Damon W."/>
            <person name="Desjardin D."/>
            <person name="Finy P."/>
            <person name="Geml J."/>
            <person name="Haridas S."/>
            <person name="Hughes K."/>
            <person name="Justo A."/>
            <person name="Karasinski D."/>
            <person name="Kautmanova I."/>
            <person name="Kiss B."/>
            <person name="Kocsube S."/>
            <person name="Kotiranta H."/>
            <person name="LaButti K.M."/>
            <person name="Lechner B.E."/>
            <person name="Liimatainen K."/>
            <person name="Lipzen A."/>
            <person name="Lukacs Z."/>
            <person name="Mihaltcheva S."/>
            <person name="Morgado L.N."/>
            <person name="Niskanen T."/>
            <person name="Noordeloos M.E."/>
            <person name="Ohm R.A."/>
            <person name="Ortiz-Santana B."/>
            <person name="Ovrebo C."/>
            <person name="Racz N."/>
            <person name="Riley R."/>
            <person name="Savchenko A."/>
            <person name="Shiryaev A."/>
            <person name="Soop K."/>
            <person name="Spirin V."/>
            <person name="Szebenyi C."/>
            <person name="Tomsovsky M."/>
            <person name="Tulloss R.E."/>
            <person name="Uehling J."/>
            <person name="Grigoriev I.V."/>
            <person name="Vagvolgyi C."/>
            <person name="Papp T."/>
            <person name="Martin F.M."/>
            <person name="Miettinen O."/>
            <person name="Hibbett D.S."/>
            <person name="Nagy L.G."/>
        </authorList>
    </citation>
    <scope>NUCLEOTIDE SEQUENCE [LARGE SCALE GENOMIC DNA]</scope>
    <source>
        <strain evidence="1 2">HHB13444</strain>
    </source>
</reference>
<gene>
    <name evidence="1" type="ORF">K466DRAFT_595559</name>
</gene>
<evidence type="ECO:0000313" key="2">
    <source>
        <dbReference type="Proteomes" id="UP000308197"/>
    </source>
</evidence>
<dbReference type="Proteomes" id="UP000308197">
    <property type="component" value="Unassembled WGS sequence"/>
</dbReference>
<organism evidence="1 2">
    <name type="scientific">Polyporus arcularius HHB13444</name>
    <dbReference type="NCBI Taxonomy" id="1314778"/>
    <lineage>
        <taxon>Eukaryota</taxon>
        <taxon>Fungi</taxon>
        <taxon>Dikarya</taxon>
        <taxon>Basidiomycota</taxon>
        <taxon>Agaricomycotina</taxon>
        <taxon>Agaricomycetes</taxon>
        <taxon>Polyporales</taxon>
        <taxon>Polyporaceae</taxon>
        <taxon>Polyporus</taxon>
    </lineage>
</organism>
<dbReference type="InParanoid" id="A0A5C3PSI5"/>
<dbReference type="AlphaFoldDB" id="A0A5C3PSI5"/>
<dbReference type="EMBL" id="ML211005">
    <property type="protein sequence ID" value="TFK92137.1"/>
    <property type="molecule type" value="Genomic_DNA"/>
</dbReference>
<evidence type="ECO:0000313" key="1">
    <source>
        <dbReference type="EMBL" id="TFK92137.1"/>
    </source>
</evidence>
<keyword evidence="2" id="KW-1185">Reference proteome</keyword>
<sequence>MLVPPATLPGPVAAPKNTFVDKARAEERELQAPDDLTIVYARWAGCVGGRARRTAPREKKKHIYSSAIPPERPLRLGMRVRILATTPAWYSTPGDGPEKYDTYDAHIVGVVVGIAGWKDRKVVLEIKNECSVNDVESIKLRVPFVPEVTVQLEADSIPKGQREAQEADLNTYAAISACPGESRCGGSACWLPWRKLVGEAFIWEPMAEDVSERPGIKPGRKRVPLSHFAGWGKTADAEKERF</sequence>
<protein>
    <submittedName>
        <fullName evidence="1">Uncharacterized protein</fullName>
    </submittedName>
</protein>
<accession>A0A5C3PSI5</accession>
<name>A0A5C3PSI5_9APHY</name>
<proteinExistence type="predicted"/>